<dbReference type="PROSITE" id="PS50157">
    <property type="entry name" value="ZINC_FINGER_C2H2_2"/>
    <property type="match status" value="1"/>
</dbReference>
<evidence type="ECO:0000313" key="15">
    <source>
        <dbReference type="Proteomes" id="UP000189705"/>
    </source>
</evidence>
<proteinExistence type="inferred from homology"/>
<dbReference type="PANTHER" id="PTHR21502">
    <property type="entry name" value="ZINC FINGER PROTEIN DZIP1"/>
    <property type="match status" value="1"/>
</dbReference>
<gene>
    <name evidence="16" type="primary">DZIP1</name>
</gene>
<dbReference type="InterPro" id="IPR032714">
    <property type="entry name" value="DZIP1_N"/>
</dbReference>
<name>A0A3Q0G9L6_ALLSI</name>
<dbReference type="InterPro" id="IPR013087">
    <property type="entry name" value="Znf_C2H2_type"/>
</dbReference>
<dbReference type="Pfam" id="PF13815">
    <property type="entry name" value="Dzip-like_N"/>
    <property type="match status" value="1"/>
</dbReference>
<dbReference type="GO" id="GO:0036064">
    <property type="term" value="C:ciliary basal body"/>
    <property type="evidence" value="ECO:0007669"/>
    <property type="project" value="TreeGrafter"/>
</dbReference>
<feature type="coiled-coil region" evidence="12">
    <location>
        <begin position="102"/>
        <end position="157"/>
    </location>
</feature>
<evidence type="ECO:0000256" key="6">
    <source>
        <dbReference type="ARBA" id="ARBA00022771"/>
    </source>
</evidence>
<evidence type="ECO:0000256" key="1">
    <source>
        <dbReference type="ARBA" id="ARBA00004114"/>
    </source>
</evidence>
<protein>
    <submittedName>
        <fullName evidence="16">Zinc finger protein DZIP1 isoform X1</fullName>
    </submittedName>
</protein>
<evidence type="ECO:0000256" key="11">
    <source>
        <dbReference type="PROSITE-ProRule" id="PRU00042"/>
    </source>
</evidence>
<dbReference type="KEGG" id="asn:102378683"/>
<dbReference type="Pfam" id="PF25977">
    <property type="entry name" value="DZIP1"/>
    <property type="match status" value="1"/>
</dbReference>
<dbReference type="InterPro" id="IPR051241">
    <property type="entry name" value="DZIP_RILPL"/>
</dbReference>
<feature type="coiled-coil region" evidence="12">
    <location>
        <begin position="195"/>
        <end position="229"/>
    </location>
</feature>
<dbReference type="GO" id="GO:0060271">
    <property type="term" value="P:cilium assembly"/>
    <property type="evidence" value="ECO:0007669"/>
    <property type="project" value="UniProtKB-ARBA"/>
</dbReference>
<evidence type="ECO:0000256" key="5">
    <source>
        <dbReference type="ARBA" id="ARBA00022723"/>
    </source>
</evidence>
<evidence type="ECO:0000256" key="10">
    <source>
        <dbReference type="ARBA" id="ARBA00023273"/>
    </source>
</evidence>
<sequence length="910" mass="103526">MPFREHVYYPLDAAMAAPAPAVPTFGFRARQGSPDWRRLSAVDVERVERERDVALLQEHLAHITFCSAEREHCPHCRGPADPLLLKLLRLVQLPTEYLLHCQDGLAAQLHTLEQALEAARAERDQLGEEAARHGQEVQRLQEECRRRKRMISALQRMLEAGASCHQCRFCEKAFMNYSFLQSHMQRRHPEESHTEQKKKAQTDKLQDEINKLKEQLQLTKSELEAEQHANMVRFSKECEQQKSKEEEILQAFYKWKEEEKEKLANEIEKVKEMFMQEFKELASRNTSLEHQLLELQQSNMQLKSNLGTLKDSQEFTEDKSQSTQDYQNMMRLLEKQESKWTSRVQTLHQEHEREKGQLLLQLEKLKSSMTEDLNKSNTFYKKRIEELGQRLQEQNELILTQKKQIRELSTKSVANIKPYDVSSLAHQVAEPKSSLPGMHEIEKGDHKIGRSNQHLISALKTHPSLTKELRAVLEQALEEKLESLGIKMGVRGIPSDHLNRILLAIESAREEKEKRMPDMQLIRESLERQISFRIEERSSSSCSRLVSIPHRSSEDKQMLIQLGTTLSTSLEKPVKWTSKTVRPAGQKMSVAENTSTPKPRKHVFRDGVSRRTSSIATPPFSSEDEVDDDDIKQSYISPELLQIKPSSSSVSNYGMTTDKSAIDWIEDSEKEEEEIKMPLKPSKGAIIQKLTEQVEKTLSNHGNKNKPPGGLNVAEAFVKKDDIQELKFTEVDDDDDDWDISSVEEESLLAKDERGQKGTAIQKNYGPSTISMVQAWGAPKANMTKEEEKVSQTPGLEARYSPQRHCILPAGLLEIEGIACCRIPGPWTLLDMAIGSSRVNEGCADIARACPVAVGPYHQTLDPWTLAAGLGSVAATDPVDLATGKCDSPGLEHPIPLQIYFSMYFIQFTT</sequence>
<evidence type="ECO:0000256" key="8">
    <source>
        <dbReference type="ARBA" id="ARBA00023054"/>
    </source>
</evidence>
<evidence type="ECO:0000259" key="14">
    <source>
        <dbReference type="PROSITE" id="PS50157"/>
    </source>
</evidence>
<dbReference type="PANTHER" id="PTHR21502:SF5">
    <property type="entry name" value="CILIUM ASSEMBLY PROTEIN DZIP1"/>
    <property type="match status" value="1"/>
</dbReference>
<keyword evidence="4" id="KW-0963">Cytoplasm</keyword>
<evidence type="ECO:0000256" key="2">
    <source>
        <dbReference type="ARBA" id="ARBA00004120"/>
    </source>
</evidence>
<evidence type="ECO:0000256" key="4">
    <source>
        <dbReference type="ARBA" id="ARBA00022490"/>
    </source>
</evidence>
<evidence type="ECO:0000256" key="12">
    <source>
        <dbReference type="SAM" id="Coils"/>
    </source>
</evidence>
<dbReference type="PROSITE" id="PS00028">
    <property type="entry name" value="ZINC_FINGER_C2H2_1"/>
    <property type="match status" value="1"/>
</dbReference>
<accession>A0A3Q0G9L6</accession>
<reference evidence="16" key="1">
    <citation type="submission" date="2025-08" db="UniProtKB">
        <authorList>
            <consortium name="RefSeq"/>
        </authorList>
    </citation>
    <scope>IDENTIFICATION</scope>
</reference>
<keyword evidence="5" id="KW-0479">Metal-binding</keyword>
<evidence type="ECO:0000313" key="16">
    <source>
        <dbReference type="RefSeq" id="XP_025056147.1"/>
    </source>
</evidence>
<comment type="similarity">
    <text evidence="3">Belongs to the DZIP C2H2-type zinc-finger protein family.</text>
</comment>
<dbReference type="InterPro" id="IPR058883">
    <property type="entry name" value="DZIP1_dom"/>
</dbReference>
<dbReference type="RefSeq" id="XP_025056147.1">
    <property type="nucleotide sequence ID" value="XM_025200362.1"/>
</dbReference>
<dbReference type="Gene3D" id="3.30.160.60">
    <property type="entry name" value="Classic Zinc Finger"/>
    <property type="match status" value="1"/>
</dbReference>
<feature type="coiled-coil region" evidence="12">
    <location>
        <begin position="253"/>
        <end position="305"/>
    </location>
</feature>
<keyword evidence="10" id="KW-0966">Cell projection</keyword>
<keyword evidence="9" id="KW-0206">Cytoskeleton</keyword>
<evidence type="ECO:0000256" key="13">
    <source>
        <dbReference type="SAM" id="MobiDB-lite"/>
    </source>
</evidence>
<keyword evidence="8 12" id="KW-0175">Coiled coil</keyword>
<dbReference type="GeneID" id="102378683"/>
<dbReference type="GO" id="GO:0005737">
    <property type="term" value="C:cytoplasm"/>
    <property type="evidence" value="ECO:0007669"/>
    <property type="project" value="TreeGrafter"/>
</dbReference>
<keyword evidence="7" id="KW-0862">Zinc</keyword>
<dbReference type="GO" id="GO:0005814">
    <property type="term" value="C:centriole"/>
    <property type="evidence" value="ECO:0007669"/>
    <property type="project" value="UniProtKB-SubCell"/>
</dbReference>
<dbReference type="GO" id="GO:0008270">
    <property type="term" value="F:zinc ion binding"/>
    <property type="evidence" value="ECO:0007669"/>
    <property type="project" value="UniProtKB-KW"/>
</dbReference>
<feature type="region of interest" description="Disordered" evidence="13">
    <location>
        <begin position="581"/>
        <end position="602"/>
    </location>
</feature>
<feature type="domain" description="C2H2-type" evidence="14">
    <location>
        <begin position="165"/>
        <end position="198"/>
    </location>
</feature>
<evidence type="ECO:0000256" key="3">
    <source>
        <dbReference type="ARBA" id="ARBA00009131"/>
    </source>
</evidence>
<keyword evidence="15" id="KW-1185">Reference proteome</keyword>
<dbReference type="InParanoid" id="A0A3Q0G9L6"/>
<organism evidence="15 16">
    <name type="scientific">Alligator sinensis</name>
    <name type="common">Chinese alligator</name>
    <dbReference type="NCBI Taxonomy" id="38654"/>
    <lineage>
        <taxon>Eukaryota</taxon>
        <taxon>Metazoa</taxon>
        <taxon>Chordata</taxon>
        <taxon>Craniata</taxon>
        <taxon>Vertebrata</taxon>
        <taxon>Euteleostomi</taxon>
        <taxon>Archelosauria</taxon>
        <taxon>Archosauria</taxon>
        <taxon>Crocodylia</taxon>
        <taxon>Alligatoridae</taxon>
        <taxon>Alligatorinae</taxon>
        <taxon>Alligator</taxon>
    </lineage>
</organism>
<evidence type="ECO:0000256" key="7">
    <source>
        <dbReference type="ARBA" id="ARBA00022833"/>
    </source>
</evidence>
<keyword evidence="6 11" id="KW-0863">Zinc-finger</keyword>
<comment type="subcellular location">
    <subcellularLocation>
        <location evidence="2">Cytoplasm</location>
        <location evidence="2">Cytoskeleton</location>
        <location evidence="2">Cilium basal body</location>
    </subcellularLocation>
    <subcellularLocation>
        <location evidence="1">Cytoplasm</location>
        <location evidence="1">Cytoskeleton</location>
        <location evidence="1">Microtubule organizing center</location>
        <location evidence="1">Centrosome</location>
        <location evidence="1">Centriole</location>
    </subcellularLocation>
</comment>
<feature type="coiled-coil region" evidence="12">
    <location>
        <begin position="348"/>
        <end position="411"/>
    </location>
</feature>
<dbReference type="Proteomes" id="UP000189705">
    <property type="component" value="Unplaced"/>
</dbReference>
<dbReference type="AlphaFoldDB" id="A0A3Q0G9L6"/>
<evidence type="ECO:0000256" key="9">
    <source>
        <dbReference type="ARBA" id="ARBA00023212"/>
    </source>
</evidence>
<dbReference type="CTD" id="22873"/>